<evidence type="ECO:0000313" key="6">
    <source>
        <dbReference type="EMBL" id="TDG19033.1"/>
    </source>
</evidence>
<dbReference type="InterPro" id="IPR022642">
    <property type="entry name" value="CheR_C"/>
</dbReference>
<dbReference type="PROSITE" id="PS50005">
    <property type="entry name" value="TPR"/>
    <property type="match status" value="1"/>
</dbReference>
<gene>
    <name evidence="6" type="ORF">EYW47_32100</name>
</gene>
<evidence type="ECO:0000256" key="3">
    <source>
        <dbReference type="ARBA" id="ARBA00022691"/>
    </source>
</evidence>
<dbReference type="AlphaFoldDB" id="A0A4R5M1R6"/>
<reference evidence="6 7" key="1">
    <citation type="submission" date="2019-03" db="EMBL/GenBank/DDBJ databases">
        <title>Paraburkholderia sp. 4M-K11, isolated from subtropical forest soil.</title>
        <authorList>
            <person name="Gao Z.-H."/>
            <person name="Qiu L.-H."/>
        </authorList>
    </citation>
    <scope>NUCLEOTIDE SEQUENCE [LARGE SCALE GENOMIC DNA]</scope>
    <source>
        <strain evidence="6 7">4M-K11</strain>
    </source>
</reference>
<dbReference type="Gene3D" id="3.40.50.150">
    <property type="entry name" value="Vaccinia Virus protein VP39"/>
    <property type="match status" value="1"/>
</dbReference>
<dbReference type="SUPFAM" id="SSF53335">
    <property type="entry name" value="S-adenosyl-L-methionine-dependent methyltransferases"/>
    <property type="match status" value="1"/>
</dbReference>
<evidence type="ECO:0000259" key="5">
    <source>
        <dbReference type="PROSITE" id="PS50123"/>
    </source>
</evidence>
<dbReference type="InterPro" id="IPR029063">
    <property type="entry name" value="SAM-dependent_MTases_sf"/>
</dbReference>
<dbReference type="InterPro" id="IPR011990">
    <property type="entry name" value="TPR-like_helical_dom_sf"/>
</dbReference>
<dbReference type="PANTHER" id="PTHR24422:SF19">
    <property type="entry name" value="CHEMOTAXIS PROTEIN METHYLTRANSFERASE"/>
    <property type="match status" value="1"/>
</dbReference>
<dbReference type="GO" id="GO:0032259">
    <property type="term" value="P:methylation"/>
    <property type="evidence" value="ECO:0007669"/>
    <property type="project" value="UniProtKB-KW"/>
</dbReference>
<dbReference type="SUPFAM" id="SSF48452">
    <property type="entry name" value="TPR-like"/>
    <property type="match status" value="1"/>
</dbReference>
<keyword evidence="3" id="KW-0949">S-adenosyl-L-methionine</keyword>
<keyword evidence="2 6" id="KW-0808">Transferase</keyword>
<proteinExistence type="predicted"/>
<dbReference type="Pfam" id="PF00515">
    <property type="entry name" value="TPR_1"/>
    <property type="match status" value="1"/>
</dbReference>
<dbReference type="OrthoDB" id="9816309at2"/>
<name>A0A4R5M1R6_9BURK</name>
<evidence type="ECO:0000256" key="4">
    <source>
        <dbReference type="PROSITE-ProRule" id="PRU00339"/>
    </source>
</evidence>
<sequence length="575" mass="59331">MAAQQYVDPRFAAWLVQETGIDAESLGAHALARAVAARAALVVAPGAQDGAPERHGARASRAAAMPAQWAGGAALPEAVRDAYWARLTTDTTERQALIDALVVPETWFFREREAFAALARGGAQRLAAQPGELVRVLSVPCSTGEEPYSAAMALIDAGLAHEQFGIDAIDISAASIEAAARGVYGRNAFRGDALAFRERYFHATPDGWQLADAVRRAVSFERANLFDWLAAHPVRYDFIFCRNVLIYFDREAQDRAIGLLRARLADGGMIFVGPAETGLLMRHEWMSAQIPLAFGFTAPDVGAARGSHVSDTLRSAWAHGLPGVTMPTVGAAQVASDARWPLPAVPLAAPARAGSSLGVATAGAPSPGLWAPSATVRASANGAAAPTQLRGALVEGATIHGAVAPGSAGRATVTPGVATQGVAPPGVAPRGATLPRAATLGVAPPIATLPGAATPGAATPGVATPGAATLASARRLADAGALDEAARAAVQVAQASPHDAEAWYLLGLIADAQGRAALALEHYRKALYLEPGHYEALTHLAALLEVQGDADGARRLMRRAERAAQRSPGHGGVDA</sequence>
<dbReference type="GO" id="GO:0008757">
    <property type="term" value="F:S-adenosylmethionine-dependent methyltransferase activity"/>
    <property type="evidence" value="ECO:0007669"/>
    <property type="project" value="InterPro"/>
</dbReference>
<protein>
    <submittedName>
        <fullName evidence="6">MCP methyltransferase</fullName>
    </submittedName>
</protein>
<dbReference type="Gene3D" id="1.25.40.10">
    <property type="entry name" value="Tetratricopeptide repeat domain"/>
    <property type="match status" value="1"/>
</dbReference>
<dbReference type="PANTHER" id="PTHR24422">
    <property type="entry name" value="CHEMOTAXIS PROTEIN METHYLTRANSFERASE"/>
    <property type="match status" value="1"/>
</dbReference>
<organism evidence="6 7">
    <name type="scientific">Paraburkholderia silviterrae</name>
    <dbReference type="NCBI Taxonomy" id="2528715"/>
    <lineage>
        <taxon>Bacteria</taxon>
        <taxon>Pseudomonadati</taxon>
        <taxon>Pseudomonadota</taxon>
        <taxon>Betaproteobacteria</taxon>
        <taxon>Burkholderiales</taxon>
        <taxon>Burkholderiaceae</taxon>
        <taxon>Paraburkholderia</taxon>
    </lineage>
</organism>
<dbReference type="InterPro" id="IPR050903">
    <property type="entry name" value="Bact_Chemotaxis_MeTrfase"/>
</dbReference>
<evidence type="ECO:0000256" key="2">
    <source>
        <dbReference type="ARBA" id="ARBA00022679"/>
    </source>
</evidence>
<keyword evidence="4" id="KW-0802">TPR repeat</keyword>
<comment type="caution">
    <text evidence="6">The sequence shown here is derived from an EMBL/GenBank/DDBJ whole genome shotgun (WGS) entry which is preliminary data.</text>
</comment>
<dbReference type="Proteomes" id="UP000295722">
    <property type="component" value="Unassembled WGS sequence"/>
</dbReference>
<dbReference type="InterPro" id="IPR019734">
    <property type="entry name" value="TPR_rpt"/>
</dbReference>
<dbReference type="SMART" id="SM00028">
    <property type="entry name" value="TPR"/>
    <property type="match status" value="2"/>
</dbReference>
<feature type="domain" description="CheR-type methyltransferase" evidence="5">
    <location>
        <begin position="83"/>
        <end position="277"/>
    </location>
</feature>
<dbReference type="PROSITE" id="PS50123">
    <property type="entry name" value="CHER"/>
    <property type="match status" value="1"/>
</dbReference>
<keyword evidence="1 6" id="KW-0489">Methyltransferase</keyword>
<dbReference type="Pfam" id="PF01739">
    <property type="entry name" value="CheR"/>
    <property type="match status" value="1"/>
</dbReference>
<dbReference type="SMART" id="SM00138">
    <property type="entry name" value="MeTrc"/>
    <property type="match status" value="1"/>
</dbReference>
<dbReference type="InterPro" id="IPR000780">
    <property type="entry name" value="CheR_MeTrfase"/>
</dbReference>
<dbReference type="EMBL" id="SMRP01000025">
    <property type="protein sequence ID" value="TDG19033.1"/>
    <property type="molecule type" value="Genomic_DNA"/>
</dbReference>
<dbReference type="PRINTS" id="PR00996">
    <property type="entry name" value="CHERMTFRASE"/>
</dbReference>
<keyword evidence="7" id="KW-1185">Reference proteome</keyword>
<feature type="repeat" description="TPR" evidence="4">
    <location>
        <begin position="500"/>
        <end position="533"/>
    </location>
</feature>
<evidence type="ECO:0000256" key="1">
    <source>
        <dbReference type="ARBA" id="ARBA00022603"/>
    </source>
</evidence>
<evidence type="ECO:0000313" key="7">
    <source>
        <dbReference type="Proteomes" id="UP000295722"/>
    </source>
</evidence>
<accession>A0A4R5M1R6</accession>